<dbReference type="EMBL" id="LAZR01003486">
    <property type="protein sequence ID" value="KKN17808.1"/>
    <property type="molecule type" value="Genomic_DNA"/>
</dbReference>
<feature type="domain" description="DUF6874" evidence="1">
    <location>
        <begin position="11"/>
        <end position="89"/>
    </location>
</feature>
<reference evidence="2" key="1">
    <citation type="journal article" date="2015" name="Nature">
        <title>Complex archaea that bridge the gap between prokaryotes and eukaryotes.</title>
        <authorList>
            <person name="Spang A."/>
            <person name="Saw J.H."/>
            <person name="Jorgensen S.L."/>
            <person name="Zaremba-Niedzwiedzka K."/>
            <person name="Martijn J."/>
            <person name="Lind A.E."/>
            <person name="van Eijk R."/>
            <person name="Schleper C."/>
            <person name="Guy L."/>
            <person name="Ettema T.J."/>
        </authorList>
    </citation>
    <scope>NUCLEOTIDE SEQUENCE</scope>
</reference>
<sequence>MAISFETSSEDAALIEQIAARALEDQVGDTPTLDFMMDITAAHLNGCPLDLVGLLEAPDFDFAHDVFGIQSHLNRSTGKLERCFLPRHATK</sequence>
<accession>A0A0F9RKS3</accession>
<name>A0A0F9RKS3_9ZZZZ</name>
<protein>
    <recommendedName>
        <fullName evidence="1">DUF6874 domain-containing protein</fullName>
    </recommendedName>
</protein>
<dbReference type="Pfam" id="PF21779">
    <property type="entry name" value="DUF6874"/>
    <property type="match status" value="1"/>
</dbReference>
<evidence type="ECO:0000259" key="1">
    <source>
        <dbReference type="Pfam" id="PF21779"/>
    </source>
</evidence>
<organism evidence="2">
    <name type="scientific">marine sediment metagenome</name>
    <dbReference type="NCBI Taxonomy" id="412755"/>
    <lineage>
        <taxon>unclassified sequences</taxon>
        <taxon>metagenomes</taxon>
        <taxon>ecological metagenomes</taxon>
    </lineage>
</organism>
<comment type="caution">
    <text evidence="2">The sequence shown here is derived from an EMBL/GenBank/DDBJ whole genome shotgun (WGS) entry which is preliminary data.</text>
</comment>
<dbReference type="InterPro" id="IPR049239">
    <property type="entry name" value="DUF6874"/>
</dbReference>
<evidence type="ECO:0000313" key="2">
    <source>
        <dbReference type="EMBL" id="KKN17808.1"/>
    </source>
</evidence>
<dbReference type="AlphaFoldDB" id="A0A0F9RKS3"/>
<proteinExistence type="predicted"/>
<gene>
    <name evidence="2" type="ORF">LCGC14_0961900</name>
</gene>